<protein>
    <submittedName>
        <fullName evidence="1">Uncharacterized protein</fullName>
    </submittedName>
</protein>
<accession>A0A367LQA5</accession>
<name>A0A367LQA5_9HYPO</name>
<evidence type="ECO:0000313" key="1">
    <source>
        <dbReference type="EMBL" id="RCI16633.1"/>
    </source>
</evidence>
<organism evidence="1 2">
    <name type="scientific">Ophiocordyceps polyrhachis-furcata BCC 54312</name>
    <dbReference type="NCBI Taxonomy" id="1330021"/>
    <lineage>
        <taxon>Eukaryota</taxon>
        <taxon>Fungi</taxon>
        <taxon>Dikarya</taxon>
        <taxon>Ascomycota</taxon>
        <taxon>Pezizomycotina</taxon>
        <taxon>Sordariomycetes</taxon>
        <taxon>Hypocreomycetidae</taxon>
        <taxon>Hypocreales</taxon>
        <taxon>Ophiocordycipitaceae</taxon>
        <taxon>Ophiocordyceps</taxon>
    </lineage>
</organism>
<gene>
    <name evidence="1" type="ORF">L249_3336</name>
</gene>
<evidence type="ECO:0000313" key="2">
    <source>
        <dbReference type="Proteomes" id="UP000253664"/>
    </source>
</evidence>
<dbReference type="AlphaFoldDB" id="A0A367LQA5"/>
<sequence length="192" mass="21254">MDLHPGSAREIRIQGPRRDLHPAIAQFQYLAKGVNTVKATWPHSQANSPCQNPAASRRDDECRCMTYILQGSSFISEVSWLRSRHRLVLTSCIVSGVSKQSKEFVAAGVQLMLLNRAYDRKGGGVVQLTSCRMDIQHPRSALQLLATQFKGLASLAGDPRGLLLSVEFTVQLLHPKILFPGEFSMLPSAVYH</sequence>
<dbReference type="EMBL" id="LKCN02000001">
    <property type="protein sequence ID" value="RCI16633.1"/>
    <property type="molecule type" value="Genomic_DNA"/>
</dbReference>
<comment type="caution">
    <text evidence="1">The sequence shown here is derived from an EMBL/GenBank/DDBJ whole genome shotgun (WGS) entry which is preliminary data.</text>
</comment>
<proteinExistence type="predicted"/>
<reference evidence="1 2" key="1">
    <citation type="journal article" date="2015" name="BMC Genomics">
        <title>Insights from the genome of Ophiocordyceps polyrhachis-furcata to pathogenicity and host specificity in insect fungi.</title>
        <authorList>
            <person name="Wichadakul D."/>
            <person name="Kobmoo N."/>
            <person name="Ingsriswang S."/>
            <person name="Tangphatsornruang S."/>
            <person name="Chantasingh D."/>
            <person name="Luangsa-ard J.J."/>
            <person name="Eurwilaichitr L."/>
        </authorList>
    </citation>
    <scope>NUCLEOTIDE SEQUENCE [LARGE SCALE GENOMIC DNA]</scope>
    <source>
        <strain evidence="1 2">BCC 54312</strain>
    </source>
</reference>
<dbReference type="Proteomes" id="UP000253664">
    <property type="component" value="Unassembled WGS sequence"/>
</dbReference>
<keyword evidence="2" id="KW-1185">Reference proteome</keyword>